<dbReference type="AlphaFoldDB" id="A0A286G6F8"/>
<organism evidence="2 3">
    <name type="scientific">Caenispirillum bisanense</name>
    <dbReference type="NCBI Taxonomy" id="414052"/>
    <lineage>
        <taxon>Bacteria</taxon>
        <taxon>Pseudomonadati</taxon>
        <taxon>Pseudomonadota</taxon>
        <taxon>Alphaproteobacteria</taxon>
        <taxon>Rhodospirillales</taxon>
        <taxon>Novispirillaceae</taxon>
        <taxon>Caenispirillum</taxon>
    </lineage>
</organism>
<keyword evidence="2" id="KW-0489">Methyltransferase</keyword>
<dbReference type="CDD" id="cd06588">
    <property type="entry name" value="PhnB_like"/>
    <property type="match status" value="1"/>
</dbReference>
<evidence type="ECO:0000259" key="1">
    <source>
        <dbReference type="Pfam" id="PF06983"/>
    </source>
</evidence>
<evidence type="ECO:0000313" key="3">
    <source>
        <dbReference type="Proteomes" id="UP000219621"/>
    </source>
</evidence>
<keyword evidence="3" id="KW-1185">Reference proteome</keyword>
<dbReference type="Pfam" id="PF06983">
    <property type="entry name" value="3-dmu-9_3-mt"/>
    <property type="match status" value="1"/>
</dbReference>
<protein>
    <submittedName>
        <fullName evidence="2">Glyoxalase superfamily enzyme, possibly 3-demethylubiquinone-9 3-methyltransferase</fullName>
    </submittedName>
</protein>
<dbReference type="InterPro" id="IPR009725">
    <property type="entry name" value="3_dmu_93_MTrfase"/>
</dbReference>
<dbReference type="OrthoDB" id="9806473at2"/>
<dbReference type="GO" id="GO:0008168">
    <property type="term" value="F:methyltransferase activity"/>
    <property type="evidence" value="ECO:0007669"/>
    <property type="project" value="UniProtKB-KW"/>
</dbReference>
<dbReference type="GO" id="GO:0032259">
    <property type="term" value="P:methylation"/>
    <property type="evidence" value="ECO:0007669"/>
    <property type="project" value="UniProtKB-KW"/>
</dbReference>
<evidence type="ECO:0000313" key="2">
    <source>
        <dbReference type="EMBL" id="SOD91093.1"/>
    </source>
</evidence>
<dbReference type="InterPro" id="IPR028973">
    <property type="entry name" value="PhnB-like"/>
</dbReference>
<feature type="domain" description="PhnB-like" evidence="1">
    <location>
        <begin position="4"/>
        <end position="119"/>
    </location>
</feature>
<name>A0A286G6F8_9PROT</name>
<dbReference type="EMBL" id="OCNJ01000001">
    <property type="protein sequence ID" value="SOD91093.1"/>
    <property type="molecule type" value="Genomic_DNA"/>
</dbReference>
<dbReference type="PIRSF" id="PIRSF021700">
    <property type="entry name" value="3_dmu_93_MTrfase"/>
    <property type="match status" value="1"/>
</dbReference>
<dbReference type="RefSeq" id="WP_097277660.1">
    <property type="nucleotide sequence ID" value="NZ_OCNJ01000001.1"/>
</dbReference>
<proteinExistence type="predicted"/>
<dbReference type="InterPro" id="IPR029068">
    <property type="entry name" value="Glyas_Bleomycin-R_OHBP_Dase"/>
</dbReference>
<gene>
    <name evidence="2" type="ORF">SAMN05421508_101805</name>
</gene>
<dbReference type="PANTHER" id="PTHR33990">
    <property type="entry name" value="PROTEIN YJDN-RELATED"/>
    <property type="match status" value="1"/>
</dbReference>
<dbReference type="SUPFAM" id="SSF54593">
    <property type="entry name" value="Glyoxalase/Bleomycin resistance protein/Dihydroxybiphenyl dioxygenase"/>
    <property type="match status" value="1"/>
</dbReference>
<dbReference type="Proteomes" id="UP000219621">
    <property type="component" value="Unassembled WGS sequence"/>
</dbReference>
<keyword evidence="2" id="KW-0808">Transferase</keyword>
<dbReference type="Gene3D" id="3.10.180.10">
    <property type="entry name" value="2,3-Dihydroxybiphenyl 1,2-Dioxygenase, domain 1"/>
    <property type="match status" value="1"/>
</dbReference>
<sequence length="159" mass="17175">MSRMYPCLWFPHEAEEAAAFYVSLLPDSRIEEVQRVPADGPAGPAGGVLVVRFTLDGSPWIALNGRPPAIAFNHAVSVTIECDDQAEVDRLWAALTADGGAPVQCGWLTDRYGVSWQIVPKMLPPLISDPDRARATRVFEAMQDMVKLDIAALEAAAAG</sequence>
<accession>A0A286G6F8</accession>
<keyword evidence="2" id="KW-0830">Ubiquinone</keyword>
<reference evidence="3" key="1">
    <citation type="submission" date="2017-09" db="EMBL/GenBank/DDBJ databases">
        <authorList>
            <person name="Varghese N."/>
            <person name="Submissions S."/>
        </authorList>
    </citation>
    <scope>NUCLEOTIDE SEQUENCE [LARGE SCALE GENOMIC DNA]</scope>
    <source>
        <strain evidence="3">USBA 140</strain>
    </source>
</reference>
<dbReference type="PANTHER" id="PTHR33990:SF2">
    <property type="entry name" value="PHNB-LIKE DOMAIN-CONTAINING PROTEIN"/>
    <property type="match status" value="1"/>
</dbReference>